<dbReference type="GO" id="GO:0003824">
    <property type="term" value="F:catalytic activity"/>
    <property type="evidence" value="ECO:0007669"/>
    <property type="project" value="InterPro"/>
</dbReference>
<evidence type="ECO:0000313" key="8">
    <source>
        <dbReference type="EMBL" id="MBO8465239.1"/>
    </source>
</evidence>
<evidence type="ECO:0000256" key="4">
    <source>
        <dbReference type="ARBA" id="ARBA00022723"/>
    </source>
</evidence>
<feature type="domain" description="Radical SAM core" evidence="7">
    <location>
        <begin position="31"/>
        <end position="176"/>
    </location>
</feature>
<dbReference type="Pfam" id="PF04055">
    <property type="entry name" value="Radical_SAM"/>
    <property type="match status" value="1"/>
</dbReference>
<comment type="cofactor">
    <cofactor evidence="1">
        <name>[4Fe-4S] cluster</name>
        <dbReference type="ChEBI" id="CHEBI:49883"/>
    </cofactor>
</comment>
<dbReference type="AlphaFoldDB" id="A0A9D9I3G1"/>
<dbReference type="GO" id="GO:0046872">
    <property type="term" value="F:metal ion binding"/>
    <property type="evidence" value="ECO:0007669"/>
    <property type="project" value="UniProtKB-KW"/>
</dbReference>
<dbReference type="PANTHER" id="PTHR43787">
    <property type="entry name" value="FEMO COFACTOR BIOSYNTHESIS PROTEIN NIFB-RELATED"/>
    <property type="match status" value="1"/>
</dbReference>
<comment type="caution">
    <text evidence="8">The sequence shown here is derived from an EMBL/GenBank/DDBJ whole genome shotgun (WGS) entry which is preliminary data.</text>
</comment>
<reference evidence="8" key="1">
    <citation type="submission" date="2020-10" db="EMBL/GenBank/DDBJ databases">
        <authorList>
            <person name="Gilroy R."/>
        </authorList>
    </citation>
    <scope>NUCLEOTIDE SEQUENCE</scope>
    <source>
        <strain evidence="8">10037</strain>
    </source>
</reference>
<protein>
    <submittedName>
        <fullName evidence="8">Radical SAM protein</fullName>
    </submittedName>
</protein>
<keyword evidence="5" id="KW-0408">Iron</keyword>
<keyword evidence="6" id="KW-0411">Iron-sulfur</keyword>
<evidence type="ECO:0000256" key="3">
    <source>
        <dbReference type="ARBA" id="ARBA00022691"/>
    </source>
</evidence>
<evidence type="ECO:0000256" key="6">
    <source>
        <dbReference type="ARBA" id="ARBA00023014"/>
    </source>
</evidence>
<accession>A0A9D9I3G1</accession>
<sequence length="254" mass="28834">MSTALFENIIFGPVSSRRLGVSLGVNLLPQHGKLCDFDCIYCECGWNSQHREDNRLPSSEEVASALEGRLKAFAEEGKPLDTITFSGNGEPTLHPDFPEIIDNTLRLRDKYCPKAKVSVLSNATMIWKPRVREALLKVDNPILKLDSPDIEVVRSVNRPQGEYSIETIVEGMEAFKGDFILQTIFFKGSGYDMLDPERVRRWYGIVRRVRPREIMMYTIDRDTPEHGLEKVSVEEMAKIAGPLEKEGFMVQIRG</sequence>
<evidence type="ECO:0000259" key="7">
    <source>
        <dbReference type="Pfam" id="PF04055"/>
    </source>
</evidence>
<dbReference type="InterPro" id="IPR040084">
    <property type="entry name" value="GTPase_Obg"/>
</dbReference>
<dbReference type="SFLD" id="SFLDS00029">
    <property type="entry name" value="Radical_SAM"/>
    <property type="match status" value="1"/>
</dbReference>
<dbReference type="PANTHER" id="PTHR43787:SF11">
    <property type="entry name" value="UPF0026 PROTEIN SLR1464"/>
    <property type="match status" value="1"/>
</dbReference>
<reference evidence="8" key="2">
    <citation type="journal article" date="2021" name="PeerJ">
        <title>Extensive microbial diversity within the chicken gut microbiome revealed by metagenomics and culture.</title>
        <authorList>
            <person name="Gilroy R."/>
            <person name="Ravi A."/>
            <person name="Getino M."/>
            <person name="Pursley I."/>
            <person name="Horton D.L."/>
            <person name="Alikhan N.F."/>
            <person name="Baker D."/>
            <person name="Gharbi K."/>
            <person name="Hall N."/>
            <person name="Watson M."/>
            <person name="Adriaenssens E.M."/>
            <person name="Foster-Nyarko E."/>
            <person name="Jarju S."/>
            <person name="Secka A."/>
            <person name="Antonio M."/>
            <person name="Oren A."/>
            <person name="Chaudhuri R.R."/>
            <person name="La Ragione R."/>
            <person name="Hildebrand F."/>
            <person name="Pallen M.J."/>
        </authorList>
    </citation>
    <scope>NUCLEOTIDE SEQUENCE</scope>
    <source>
        <strain evidence="8">10037</strain>
    </source>
</reference>
<dbReference type="InterPro" id="IPR013785">
    <property type="entry name" value="Aldolase_TIM"/>
</dbReference>
<evidence type="ECO:0000256" key="2">
    <source>
        <dbReference type="ARBA" id="ARBA00022485"/>
    </source>
</evidence>
<dbReference type="Gene3D" id="3.20.20.70">
    <property type="entry name" value="Aldolase class I"/>
    <property type="match status" value="1"/>
</dbReference>
<dbReference type="SFLD" id="SFLDG01083">
    <property type="entry name" value="Uncharacterised_Radical_SAM_Su"/>
    <property type="match status" value="1"/>
</dbReference>
<proteinExistence type="predicted"/>
<name>A0A9D9I3G1_9BACT</name>
<organism evidence="8 9">
    <name type="scientific">Candidatus Merdivivens pullistercoris</name>
    <dbReference type="NCBI Taxonomy" id="2840873"/>
    <lineage>
        <taxon>Bacteria</taxon>
        <taxon>Pseudomonadati</taxon>
        <taxon>Bacteroidota</taxon>
        <taxon>Bacteroidia</taxon>
        <taxon>Bacteroidales</taxon>
        <taxon>Muribaculaceae</taxon>
        <taxon>Muribaculaceae incertae sedis</taxon>
        <taxon>Candidatus Merdivivens</taxon>
    </lineage>
</organism>
<dbReference type="InterPro" id="IPR058240">
    <property type="entry name" value="rSAM_sf"/>
</dbReference>
<gene>
    <name evidence="8" type="ORF">IAB93_04480</name>
</gene>
<keyword evidence="3" id="KW-0949">S-adenosyl-L-methionine</keyword>
<dbReference type="SUPFAM" id="SSF102114">
    <property type="entry name" value="Radical SAM enzymes"/>
    <property type="match status" value="1"/>
</dbReference>
<dbReference type="InterPro" id="IPR007197">
    <property type="entry name" value="rSAM"/>
</dbReference>
<evidence type="ECO:0000256" key="5">
    <source>
        <dbReference type="ARBA" id="ARBA00023004"/>
    </source>
</evidence>
<keyword evidence="4" id="KW-0479">Metal-binding</keyword>
<dbReference type="Proteomes" id="UP000823597">
    <property type="component" value="Unassembled WGS sequence"/>
</dbReference>
<dbReference type="CDD" id="cd01335">
    <property type="entry name" value="Radical_SAM"/>
    <property type="match status" value="1"/>
</dbReference>
<evidence type="ECO:0000313" key="9">
    <source>
        <dbReference type="Proteomes" id="UP000823597"/>
    </source>
</evidence>
<dbReference type="EMBL" id="JADIME010000044">
    <property type="protein sequence ID" value="MBO8465239.1"/>
    <property type="molecule type" value="Genomic_DNA"/>
</dbReference>
<dbReference type="GO" id="GO:0051539">
    <property type="term" value="F:4 iron, 4 sulfur cluster binding"/>
    <property type="evidence" value="ECO:0007669"/>
    <property type="project" value="UniProtKB-KW"/>
</dbReference>
<evidence type="ECO:0000256" key="1">
    <source>
        <dbReference type="ARBA" id="ARBA00001966"/>
    </source>
</evidence>
<keyword evidence="2" id="KW-0004">4Fe-4S</keyword>